<dbReference type="Gene3D" id="3.80.10.10">
    <property type="entry name" value="Ribonuclease Inhibitor"/>
    <property type="match status" value="1"/>
</dbReference>
<dbReference type="InterPro" id="IPR026906">
    <property type="entry name" value="LRR_5"/>
</dbReference>
<dbReference type="AlphaFoldDB" id="A0A1T4VPW0"/>
<organism evidence="2 3">
    <name type="scientific">Eubacterium uniforme</name>
    <dbReference type="NCBI Taxonomy" id="39495"/>
    <lineage>
        <taxon>Bacteria</taxon>
        <taxon>Bacillati</taxon>
        <taxon>Bacillota</taxon>
        <taxon>Clostridia</taxon>
        <taxon>Eubacteriales</taxon>
        <taxon>Eubacteriaceae</taxon>
        <taxon>Eubacterium</taxon>
    </lineage>
</organism>
<evidence type="ECO:0000256" key="1">
    <source>
        <dbReference type="SAM" id="SignalP"/>
    </source>
</evidence>
<proteinExistence type="predicted"/>
<feature type="signal peptide" evidence="1">
    <location>
        <begin position="1"/>
        <end position="21"/>
    </location>
</feature>
<dbReference type="Pfam" id="PF13306">
    <property type="entry name" value="LRR_5"/>
    <property type="match status" value="1"/>
</dbReference>
<sequence length="594" mass="66747">MRNVWKKVCACILCATMVVGVKVPSTSKQDMINVTAEDDHDGEFTYQKKTYQYKNIDSSKISIVRIKEQGGEVTVPSTVTIGGKKKTVTRIDGPFADYQTYTAISLPSTVTEVSYSAFAFCVINKLKLSDNLEKIGEWVFWGADIKQISCASKKLKEVGGYIFCDAKSPDIAVLGDWLVRYNVPSDVKTIDLTSSKLSGVTKAVNYVFNFDEHVTDLKIGNNNALLKTNYYWNGCQHNIKNVYLNGKLVKCTGANETVPKIIKDNYDFFDWGYFNAEYTKQKAKYVLESLGLTYYGPNYKYLGSLSPKVEYNVCKKVHDYIVKNYTYDTSANGSFGKVFNCHTVTKCAFDAMMYAYLVECAGVDAETVDSQELIPISAKEKEELLKKDPSKVTPDGKYKYGKWGNHRWNVVKIGGKLYYIDTTNDRTNHMYCLFLFSNDTTDYGTDMWGGGHIDEFPIYSNYSNDKWNKLTITFQNRSNALKKPNCSKIHGDINKDYYCRGGDDEMLGAFLCVGSTIRNKCLQSKDGYVSLTDSEFKTINSSTSGNKTITLAKKENGKIKLLFDPSACDVNFDGAVDICDLVCIAQRLGDPLKK</sequence>
<dbReference type="OrthoDB" id="9788327at2"/>
<keyword evidence="1" id="KW-0732">Signal</keyword>
<feature type="chain" id="PRO_5038357007" evidence="1">
    <location>
        <begin position="22"/>
        <end position="594"/>
    </location>
</feature>
<dbReference type="Proteomes" id="UP000190814">
    <property type="component" value="Unassembled WGS sequence"/>
</dbReference>
<protein>
    <submittedName>
        <fullName evidence="2">Leucine rich repeat-containing protein</fullName>
    </submittedName>
</protein>
<evidence type="ECO:0000313" key="2">
    <source>
        <dbReference type="EMBL" id="SKA67032.1"/>
    </source>
</evidence>
<dbReference type="RefSeq" id="WP_078766253.1">
    <property type="nucleotide sequence ID" value="NZ_FUXZ01000008.1"/>
</dbReference>
<dbReference type="EMBL" id="FUXZ01000008">
    <property type="protein sequence ID" value="SKA67032.1"/>
    <property type="molecule type" value="Genomic_DNA"/>
</dbReference>
<accession>A0A1T4VPW0</accession>
<keyword evidence="3" id="KW-1185">Reference proteome</keyword>
<evidence type="ECO:0000313" key="3">
    <source>
        <dbReference type="Proteomes" id="UP000190814"/>
    </source>
</evidence>
<dbReference type="InterPro" id="IPR032675">
    <property type="entry name" value="LRR_dom_sf"/>
</dbReference>
<name>A0A1T4VPW0_9FIRM</name>
<reference evidence="2 3" key="1">
    <citation type="submission" date="2017-02" db="EMBL/GenBank/DDBJ databases">
        <authorList>
            <person name="Peterson S.W."/>
        </authorList>
    </citation>
    <scope>NUCLEOTIDE SEQUENCE [LARGE SCALE GENOMIC DNA]</scope>
    <source>
        <strain evidence="2 3">ATCC 35992</strain>
    </source>
</reference>
<gene>
    <name evidence="2" type="ORF">SAMN02745111_01374</name>
</gene>